<evidence type="ECO:0000256" key="7">
    <source>
        <dbReference type="ARBA" id="ARBA00047464"/>
    </source>
</evidence>
<dbReference type="EC" id="1.2.1.70" evidence="3 8"/>
<evidence type="ECO:0000313" key="18">
    <source>
        <dbReference type="EMBL" id="UWM52930.1"/>
    </source>
</evidence>
<dbReference type="InterPro" id="IPR036453">
    <property type="entry name" value="GluRdtase_dimer_dom_sf"/>
</dbReference>
<dbReference type="GO" id="GO:0019353">
    <property type="term" value="P:protoporphyrinogen IX biosynthetic process from glutamate"/>
    <property type="evidence" value="ECO:0007669"/>
    <property type="project" value="TreeGrafter"/>
</dbReference>
<evidence type="ECO:0000256" key="9">
    <source>
        <dbReference type="PIRSR" id="PIRSR000445-1"/>
    </source>
</evidence>
<comment type="subunit">
    <text evidence="8">Homodimer.</text>
</comment>
<comment type="miscellaneous">
    <text evidence="8">During catalysis, the active site Cys acts as a nucleophile attacking the alpha-carbonyl group of tRNA-bound glutamate with the formation of a thioester intermediate between enzyme and glutamate, and the concomitant release of tRNA(Glu). The thioester intermediate is finally reduced by direct hydride transfer from NADPH, to form the product GSA.</text>
</comment>
<feature type="domain" description="Tetrapyrrole biosynthesis glutamyl-tRNA reductase dimerisation" evidence="15">
    <location>
        <begin position="311"/>
        <end position="410"/>
    </location>
</feature>
<evidence type="ECO:0000256" key="5">
    <source>
        <dbReference type="ARBA" id="ARBA00023002"/>
    </source>
</evidence>
<evidence type="ECO:0000256" key="10">
    <source>
        <dbReference type="PIRSR" id="PIRSR000445-2"/>
    </source>
</evidence>
<comment type="domain">
    <text evidence="8">Possesses an unusual extended V-shaped dimeric structure with each monomer consisting of three distinct domains arranged along a curved 'spinal' alpha-helix. The N-terminal catalytic domain specifically recognizes the glutamate moiety of the substrate. The second domain is the NADPH-binding domain, and the third C-terminal domain is responsible for dimerization.</text>
</comment>
<dbReference type="EMBL" id="CP104003">
    <property type="protein sequence ID" value="UWM52930.1"/>
    <property type="molecule type" value="Genomic_DNA"/>
</dbReference>
<dbReference type="NCBIfam" id="TIGR01035">
    <property type="entry name" value="hemA"/>
    <property type="match status" value="1"/>
</dbReference>
<feature type="compositionally biased region" description="Basic and acidic residues" evidence="14">
    <location>
        <begin position="443"/>
        <end position="458"/>
    </location>
</feature>
<evidence type="ECO:0000256" key="13">
    <source>
        <dbReference type="RuleBase" id="RU000584"/>
    </source>
</evidence>
<gene>
    <name evidence="8 18" type="primary">hemA</name>
    <name evidence="18" type="ORF">N0B31_12300</name>
</gene>
<protein>
    <recommendedName>
        <fullName evidence="3 8">Glutamyl-tRNA reductase</fullName>
        <shortName evidence="8">GluTR</shortName>
        <ecNumber evidence="3 8">1.2.1.70</ecNumber>
    </recommendedName>
</protein>
<comment type="similarity">
    <text evidence="2 8 13">Belongs to the glutamyl-tRNA reductase family.</text>
</comment>
<feature type="binding site" evidence="8 10">
    <location>
        <begin position="52"/>
        <end position="55"/>
    </location>
    <ligand>
        <name>substrate</name>
    </ligand>
</feature>
<feature type="compositionally biased region" description="Low complexity" evidence="14">
    <location>
        <begin position="423"/>
        <end position="432"/>
    </location>
</feature>
<evidence type="ECO:0000256" key="4">
    <source>
        <dbReference type="ARBA" id="ARBA00022857"/>
    </source>
</evidence>
<dbReference type="GeneID" id="74943216"/>
<dbReference type="Gene3D" id="3.30.460.30">
    <property type="entry name" value="Glutamyl-tRNA reductase, N-terminal domain"/>
    <property type="match status" value="1"/>
</dbReference>
<dbReference type="PROSITE" id="PS00747">
    <property type="entry name" value="GLUTR"/>
    <property type="match status" value="1"/>
</dbReference>
<organism evidence="18 19">
    <name type="scientific">Salinirubellus salinus</name>
    <dbReference type="NCBI Taxonomy" id="1364945"/>
    <lineage>
        <taxon>Archaea</taxon>
        <taxon>Methanobacteriati</taxon>
        <taxon>Methanobacteriota</taxon>
        <taxon>Stenosarchaea group</taxon>
        <taxon>Halobacteria</taxon>
        <taxon>Halobacteriales</taxon>
        <taxon>Natronomonadaceae</taxon>
        <taxon>Salinirubellus</taxon>
    </lineage>
</organism>
<feature type="binding site" evidence="8 10">
    <location>
        <begin position="110"/>
        <end position="112"/>
    </location>
    <ligand>
        <name>substrate</name>
    </ligand>
</feature>
<comment type="catalytic activity">
    <reaction evidence="7 8 13">
        <text>(S)-4-amino-5-oxopentanoate + tRNA(Glu) + NADP(+) = L-glutamyl-tRNA(Glu) + NADPH + H(+)</text>
        <dbReference type="Rhea" id="RHEA:12344"/>
        <dbReference type="Rhea" id="RHEA-COMP:9663"/>
        <dbReference type="Rhea" id="RHEA-COMP:9680"/>
        <dbReference type="ChEBI" id="CHEBI:15378"/>
        <dbReference type="ChEBI" id="CHEBI:57501"/>
        <dbReference type="ChEBI" id="CHEBI:57783"/>
        <dbReference type="ChEBI" id="CHEBI:58349"/>
        <dbReference type="ChEBI" id="CHEBI:78442"/>
        <dbReference type="ChEBI" id="CHEBI:78520"/>
        <dbReference type="EC" id="1.2.1.70"/>
    </reaction>
</comment>
<dbReference type="InterPro" id="IPR015895">
    <property type="entry name" value="4pyrrol_synth_GluRdtase_N"/>
</dbReference>
<name>A0A9E7R1I5_9EURY</name>
<dbReference type="PANTHER" id="PTHR43013:SF1">
    <property type="entry name" value="GLUTAMYL-TRNA REDUCTASE"/>
    <property type="match status" value="1"/>
</dbReference>
<feature type="binding site" evidence="8 11">
    <location>
        <begin position="184"/>
        <end position="189"/>
    </location>
    <ligand>
        <name>NADP(+)</name>
        <dbReference type="ChEBI" id="CHEBI:58349"/>
    </ligand>
</feature>
<comment type="function">
    <text evidence="8">Catalyzes the NADPH-dependent reduction of glutamyl-tRNA(Glu) to glutamate 1-semialdehyde (GSA).</text>
</comment>
<dbReference type="SUPFAM" id="SSF69742">
    <property type="entry name" value="Glutamyl tRNA-reductase catalytic, N-terminal domain"/>
    <property type="match status" value="1"/>
</dbReference>
<evidence type="ECO:0000313" key="19">
    <source>
        <dbReference type="Proteomes" id="UP001057580"/>
    </source>
</evidence>
<dbReference type="PANTHER" id="PTHR43013">
    <property type="entry name" value="GLUTAMYL-TRNA REDUCTASE"/>
    <property type="match status" value="1"/>
</dbReference>
<keyword evidence="5 8" id="KW-0560">Oxidoreductase</keyword>
<dbReference type="InterPro" id="IPR036291">
    <property type="entry name" value="NAD(P)-bd_dom_sf"/>
</dbReference>
<dbReference type="Gene3D" id="3.40.50.720">
    <property type="entry name" value="NAD(P)-binding Rossmann-like Domain"/>
    <property type="match status" value="1"/>
</dbReference>
<dbReference type="InterPro" id="IPR018214">
    <property type="entry name" value="GluRdtase_CS"/>
</dbReference>
<evidence type="ECO:0000256" key="12">
    <source>
        <dbReference type="PIRSR" id="PIRSR000445-4"/>
    </source>
</evidence>
<evidence type="ECO:0000256" key="8">
    <source>
        <dbReference type="HAMAP-Rule" id="MF_00087"/>
    </source>
</evidence>
<feature type="binding site" evidence="8 10">
    <location>
        <position position="116"/>
    </location>
    <ligand>
        <name>substrate</name>
    </ligand>
</feature>
<sequence length="458" mass="48171">MTTPTGLISGVSVSHHCGGIDDIGAVSHSTQQETVARLLGREGVTEAFVVQTCNRAEAFVVADDAATGRAALAPYVDPVDEAVVDELDHEASLRHLMRVAAGLESLVVGEDQIIGQLRAAYEDARAAGGVGPVLEEAVVKAIRVGERARTETAINEGVTSLGSAAVRLAREEIDLERTAALVVGAGEMGALAARALDGVVEHVVIANRSLENAEHLAESLDGPASVVGLDAVPIALAEAGLAVTATASPGYVLDAEALANAGETLVVDLAQPRDVAPEAADLDTVTLRDLDTLEAVTAETRDRRREAAAAVEAIIDEEFENLVTQYKRKRADEVIAAMYEGAEETKERELRTAVSQLESAGDLTDEQREVVASLADALVGQLLAPPTQSLRDAAENDDWSTINTALRLFGPGLDLADQEPIETEAPAPTATADVDPEEIPEGVQDRMPERVLERLSDD</sequence>
<evidence type="ECO:0000256" key="1">
    <source>
        <dbReference type="ARBA" id="ARBA00005059"/>
    </source>
</evidence>
<feature type="binding site" evidence="8 10">
    <location>
        <position position="105"/>
    </location>
    <ligand>
        <name>substrate</name>
    </ligand>
</feature>
<dbReference type="Proteomes" id="UP001057580">
    <property type="component" value="Chromosome"/>
</dbReference>
<dbReference type="RefSeq" id="WP_260591925.1">
    <property type="nucleotide sequence ID" value="NZ_CP104003.1"/>
</dbReference>
<evidence type="ECO:0000256" key="2">
    <source>
        <dbReference type="ARBA" id="ARBA00005916"/>
    </source>
</evidence>
<evidence type="ECO:0000259" key="16">
    <source>
        <dbReference type="Pfam" id="PF01488"/>
    </source>
</evidence>
<comment type="pathway">
    <text evidence="1 8 13">Porphyrin-containing compound metabolism; protoporphyrin-IX biosynthesis; 5-aminolevulinate from L-glutamyl-tRNA(Glu): step 1/2.</text>
</comment>
<evidence type="ECO:0000256" key="6">
    <source>
        <dbReference type="ARBA" id="ARBA00023244"/>
    </source>
</evidence>
<dbReference type="SUPFAM" id="SSF69075">
    <property type="entry name" value="Glutamyl tRNA-reductase dimerization domain"/>
    <property type="match status" value="1"/>
</dbReference>
<dbReference type="Pfam" id="PF05201">
    <property type="entry name" value="GlutR_N"/>
    <property type="match status" value="1"/>
</dbReference>
<dbReference type="HAMAP" id="MF_00087">
    <property type="entry name" value="Glu_tRNA_reductase"/>
    <property type="match status" value="1"/>
</dbReference>
<dbReference type="PIRSF" id="PIRSF000445">
    <property type="entry name" value="4pyrrol_synth_GluRdtase"/>
    <property type="match status" value="1"/>
</dbReference>
<feature type="region of interest" description="Disordered" evidence="14">
    <location>
        <begin position="414"/>
        <end position="458"/>
    </location>
</feature>
<feature type="domain" description="Glutamyl-tRNA reductase N-terminal" evidence="17">
    <location>
        <begin position="11"/>
        <end position="152"/>
    </location>
</feature>
<dbReference type="CDD" id="cd05213">
    <property type="entry name" value="NAD_bind_Glutamyl_tRNA_reduct"/>
    <property type="match status" value="1"/>
</dbReference>
<dbReference type="GO" id="GO:0008883">
    <property type="term" value="F:glutamyl-tRNA reductase activity"/>
    <property type="evidence" value="ECO:0007669"/>
    <property type="project" value="UniProtKB-UniRule"/>
</dbReference>
<dbReference type="InterPro" id="IPR000343">
    <property type="entry name" value="4pyrrol_synth_GluRdtase"/>
</dbReference>
<keyword evidence="4 8" id="KW-0521">NADP</keyword>
<evidence type="ECO:0000256" key="3">
    <source>
        <dbReference type="ARBA" id="ARBA00012970"/>
    </source>
</evidence>
<evidence type="ECO:0000256" key="11">
    <source>
        <dbReference type="PIRSR" id="PIRSR000445-3"/>
    </source>
</evidence>
<dbReference type="AlphaFoldDB" id="A0A9E7R1I5"/>
<dbReference type="SUPFAM" id="SSF51735">
    <property type="entry name" value="NAD(P)-binding Rossmann-fold domains"/>
    <property type="match status" value="1"/>
</dbReference>
<dbReference type="InterPro" id="IPR015896">
    <property type="entry name" value="4pyrrol_synth_GluRdtase_dimer"/>
</dbReference>
<keyword evidence="6 8" id="KW-0627">Porphyrin biosynthesis</keyword>
<dbReference type="GO" id="GO:0050661">
    <property type="term" value="F:NADP binding"/>
    <property type="evidence" value="ECO:0007669"/>
    <property type="project" value="InterPro"/>
</dbReference>
<keyword evidence="19" id="KW-1185">Reference proteome</keyword>
<evidence type="ECO:0000259" key="17">
    <source>
        <dbReference type="Pfam" id="PF05201"/>
    </source>
</evidence>
<accession>A0A9E7R1I5</accession>
<reference evidence="18" key="1">
    <citation type="submission" date="2022-09" db="EMBL/GenBank/DDBJ databases">
        <title>Diverse halophilic archaea isolated from saline environments.</title>
        <authorList>
            <person name="Cui H.-L."/>
        </authorList>
    </citation>
    <scope>NUCLEOTIDE SEQUENCE</scope>
    <source>
        <strain evidence="18">ZS-35-S2</strain>
    </source>
</reference>
<feature type="domain" description="Quinate/shikimate 5-dehydrogenase/glutamyl-tRNA reductase" evidence="16">
    <location>
        <begin position="168"/>
        <end position="296"/>
    </location>
</feature>
<feature type="site" description="Important for activity" evidence="8 12">
    <location>
        <position position="95"/>
    </location>
</feature>
<dbReference type="InterPro" id="IPR036343">
    <property type="entry name" value="GluRdtase_N_sf"/>
</dbReference>
<evidence type="ECO:0000259" key="15">
    <source>
        <dbReference type="Pfam" id="PF00745"/>
    </source>
</evidence>
<evidence type="ECO:0000256" key="14">
    <source>
        <dbReference type="SAM" id="MobiDB-lite"/>
    </source>
</evidence>
<feature type="active site" description="Nucleophile" evidence="8 9">
    <location>
        <position position="53"/>
    </location>
</feature>
<dbReference type="Pfam" id="PF00745">
    <property type="entry name" value="GlutR_dimer"/>
    <property type="match status" value="1"/>
</dbReference>
<proteinExistence type="inferred from homology"/>
<dbReference type="Pfam" id="PF01488">
    <property type="entry name" value="Shikimate_DH"/>
    <property type="match status" value="1"/>
</dbReference>
<dbReference type="InterPro" id="IPR006151">
    <property type="entry name" value="Shikm_DH/Glu-tRNA_Rdtase"/>
</dbReference>
<dbReference type="KEGG" id="ssai:N0B31_12300"/>